<keyword evidence="2" id="KW-1185">Reference proteome</keyword>
<dbReference type="RefSeq" id="WP_216644727.1">
    <property type="nucleotide sequence ID" value="NZ_CP020370.1"/>
</dbReference>
<dbReference type="Gene3D" id="3.60.21.10">
    <property type="match status" value="1"/>
</dbReference>
<protein>
    <recommendedName>
        <fullName evidence="3">Calcineurin-like phosphoesterase domain-containing protein</fullName>
    </recommendedName>
</protein>
<accession>A0A2K8U7I3</accession>
<dbReference type="EMBL" id="CP020370">
    <property type="protein sequence ID" value="AUB81389.1"/>
    <property type="molecule type" value="Genomic_DNA"/>
</dbReference>
<gene>
    <name evidence="1" type="ORF">THSYN_10775</name>
</gene>
<evidence type="ECO:0000313" key="1">
    <source>
        <dbReference type="EMBL" id="AUB81389.1"/>
    </source>
</evidence>
<reference evidence="1 2" key="1">
    <citation type="submission" date="2017-03" db="EMBL/GenBank/DDBJ databases">
        <title>Complete genome sequence of Candidatus 'Thiodictyon syntrophicum' sp. nov. strain Cad16T, a photolithoautotroph purple sulfur bacterium isolated from an alpine meromictic lake.</title>
        <authorList>
            <person name="Luedin S.M."/>
            <person name="Pothier J.F."/>
            <person name="Danza F."/>
            <person name="Storelli N."/>
            <person name="Wittwer M."/>
            <person name="Tonolla M."/>
        </authorList>
    </citation>
    <scope>NUCLEOTIDE SEQUENCE [LARGE SCALE GENOMIC DNA]</scope>
    <source>
        <strain evidence="1 2">Cad16T</strain>
    </source>
</reference>
<dbReference type="KEGG" id="tsy:THSYN_10775"/>
<dbReference type="Proteomes" id="UP000232638">
    <property type="component" value="Chromosome"/>
</dbReference>
<organism evidence="1 2">
    <name type="scientific">Candidatus Thiodictyon syntrophicum</name>
    <dbReference type="NCBI Taxonomy" id="1166950"/>
    <lineage>
        <taxon>Bacteria</taxon>
        <taxon>Pseudomonadati</taxon>
        <taxon>Pseudomonadota</taxon>
        <taxon>Gammaproteobacteria</taxon>
        <taxon>Chromatiales</taxon>
        <taxon>Chromatiaceae</taxon>
        <taxon>Thiodictyon</taxon>
    </lineage>
</organism>
<dbReference type="InterPro" id="IPR029052">
    <property type="entry name" value="Metallo-depent_PP-like"/>
</dbReference>
<proteinExistence type="predicted"/>
<dbReference type="AlphaFoldDB" id="A0A2K8U7I3"/>
<evidence type="ECO:0000313" key="2">
    <source>
        <dbReference type="Proteomes" id="UP000232638"/>
    </source>
</evidence>
<name>A0A2K8U7I3_9GAMM</name>
<evidence type="ECO:0008006" key="3">
    <source>
        <dbReference type="Google" id="ProtNLM"/>
    </source>
</evidence>
<sequence length="313" mass="33431">MVRPVAAQLEAPPPGGAGAPATAPLRFFAVGDLPYGESEVAPLQALLAAAAVQAPPFIVHVGDIKSGSSPCTDEQLQTIAGLFRAVAVPVVYTPGDNEWTDCKRWAAGGLDPRLRLARVREIFYGDPGVLRLAALGVTQAGERFPEIYGFVMDEVLFVALHIVGSDNGYDADDAAAMAEFRAREAANRDFLTRVLASPPGRDARALVIMIQADPLFDGGRGPRGFRGFKAQLVDLMSHFPGPVLLLHGDTHRYRHDHPLLDPARGAPFERFTRVEVPGSPFMGGVWISVDPQAAEPFAADPVYAVSLDSVGSE</sequence>
<dbReference type="SUPFAM" id="SSF56300">
    <property type="entry name" value="Metallo-dependent phosphatases"/>
    <property type="match status" value="1"/>
</dbReference>